<dbReference type="GO" id="GO:0016020">
    <property type="term" value="C:membrane"/>
    <property type="evidence" value="ECO:0007669"/>
    <property type="project" value="UniProtKB-SubCell"/>
</dbReference>
<evidence type="ECO:0000313" key="7">
    <source>
        <dbReference type="Proteomes" id="UP001341281"/>
    </source>
</evidence>
<evidence type="ECO:0000256" key="2">
    <source>
        <dbReference type="ARBA" id="ARBA00022692"/>
    </source>
</evidence>
<dbReference type="AlphaFoldDB" id="A0AAQ3SV04"/>
<evidence type="ECO:0000256" key="3">
    <source>
        <dbReference type="ARBA" id="ARBA00022989"/>
    </source>
</evidence>
<proteinExistence type="predicted"/>
<keyword evidence="4" id="KW-0472">Membrane</keyword>
<dbReference type="EMBL" id="CP144746">
    <property type="protein sequence ID" value="WVZ61171.1"/>
    <property type="molecule type" value="Genomic_DNA"/>
</dbReference>
<keyword evidence="3" id="KW-1133">Transmembrane helix</keyword>
<comment type="subcellular location">
    <subcellularLocation>
        <location evidence="1">Membrane</location>
    </subcellularLocation>
</comment>
<evidence type="ECO:0000256" key="4">
    <source>
        <dbReference type="ARBA" id="ARBA00023136"/>
    </source>
</evidence>
<dbReference type="NCBIfam" id="TIGR01571">
    <property type="entry name" value="A_thal_Cys_rich"/>
    <property type="match status" value="3"/>
</dbReference>
<accession>A0AAQ3SV04</accession>
<protein>
    <recommendedName>
        <fullName evidence="8">Cell number regulator 10</fullName>
    </recommendedName>
</protein>
<organism evidence="6 7">
    <name type="scientific">Paspalum notatum var. saurae</name>
    <dbReference type="NCBI Taxonomy" id="547442"/>
    <lineage>
        <taxon>Eukaryota</taxon>
        <taxon>Viridiplantae</taxon>
        <taxon>Streptophyta</taxon>
        <taxon>Embryophyta</taxon>
        <taxon>Tracheophyta</taxon>
        <taxon>Spermatophyta</taxon>
        <taxon>Magnoliopsida</taxon>
        <taxon>Liliopsida</taxon>
        <taxon>Poales</taxon>
        <taxon>Poaceae</taxon>
        <taxon>PACMAD clade</taxon>
        <taxon>Panicoideae</taxon>
        <taxon>Andropogonodae</taxon>
        <taxon>Paspaleae</taxon>
        <taxon>Paspalinae</taxon>
        <taxon>Paspalum</taxon>
    </lineage>
</organism>
<evidence type="ECO:0000256" key="5">
    <source>
        <dbReference type="SAM" id="MobiDB-lite"/>
    </source>
</evidence>
<keyword evidence="2" id="KW-0812">Transmembrane</keyword>
<keyword evidence="7" id="KW-1185">Reference proteome</keyword>
<feature type="region of interest" description="Disordered" evidence="5">
    <location>
        <begin position="152"/>
        <end position="171"/>
    </location>
</feature>
<feature type="compositionally biased region" description="Pro residues" evidence="5">
    <location>
        <begin position="154"/>
        <end position="171"/>
    </location>
</feature>
<dbReference type="Proteomes" id="UP001341281">
    <property type="component" value="Chromosome 02"/>
</dbReference>
<dbReference type="InterPro" id="IPR006461">
    <property type="entry name" value="PLAC_motif_containing"/>
</dbReference>
<dbReference type="Pfam" id="PF04749">
    <property type="entry name" value="PLAC8"/>
    <property type="match status" value="3"/>
</dbReference>
<name>A0AAQ3SV04_PASNO</name>
<evidence type="ECO:0000256" key="1">
    <source>
        <dbReference type="ARBA" id="ARBA00004370"/>
    </source>
</evidence>
<evidence type="ECO:0008006" key="8">
    <source>
        <dbReference type="Google" id="ProtNLM"/>
    </source>
</evidence>
<reference evidence="6 7" key="1">
    <citation type="submission" date="2024-02" db="EMBL/GenBank/DDBJ databases">
        <title>High-quality chromosome-scale genome assembly of Pensacola bahiagrass (Paspalum notatum Flugge var. saurae).</title>
        <authorList>
            <person name="Vega J.M."/>
            <person name="Podio M."/>
            <person name="Orjuela J."/>
            <person name="Siena L.A."/>
            <person name="Pessino S.C."/>
            <person name="Combes M.C."/>
            <person name="Mariac C."/>
            <person name="Albertini E."/>
            <person name="Pupilli F."/>
            <person name="Ortiz J.P.A."/>
            <person name="Leblanc O."/>
        </authorList>
    </citation>
    <scope>NUCLEOTIDE SEQUENCE [LARGE SCALE GENOMIC DNA]</scope>
    <source>
        <strain evidence="6">R1</strain>
        <tissue evidence="6">Leaf</tissue>
    </source>
</reference>
<sequence>MAAPGGIELAAGAPATGVPVGGAPAPCRWSSGLCDCFADCGLCCVTCWCPCITFGRVAEIVDQGATSCGVSGALYALLCHFTCCHWVYSCAYRTKLRAQFGLPDTPCCDCCVHLCCQPCALCQEHRELSARGYDPVLGWDYNAPRGAPLIAPAPSQPAPPPAPAPQATPPPVPATGIPVGVGGLPAFDTSTHQWSTGLCDCFDDFGLCCLTLWCPCVTFGRVAEIVDRGATSCGTGGALYVLLAFFTGCPWIYSCTHRTKMRAQFGLPALPCGDCCVHCCCDLCALCQEHRELKARGYEPALGWDLNAQKAARAAISNASPRAGRSPRLRPAIEMSSYPDKPSEPATGIPVGGLPGGSQWSTGLFDCFDDCGLCCLTWWCPCVTFGRVAEIVDRGATSCGTGGALYALLACFTGCQWVYSCTYRAKMRAQFGLPDVPCCDCLVHFCCEPCALCQQYRELKARGFDPVLGWDLNAQRAAAGAAMNPPAAQGMGR</sequence>
<dbReference type="PANTHER" id="PTHR15907">
    <property type="entry name" value="DUF614 FAMILY PROTEIN-RELATED"/>
    <property type="match status" value="1"/>
</dbReference>
<evidence type="ECO:0000313" key="6">
    <source>
        <dbReference type="EMBL" id="WVZ61171.1"/>
    </source>
</evidence>
<gene>
    <name evidence="6" type="ORF">U9M48_011084</name>
</gene>